<evidence type="ECO:0000313" key="2">
    <source>
        <dbReference type="Proteomes" id="UP000277108"/>
    </source>
</evidence>
<sequence length="121" mass="14013">MIYDVNNQVVEVGDRVRFGRIHLDVKGNIVDGDVEIIVMNDDDLKSLREVTVSGVEIIEKGALELDEYYEVMDITFSGGINSLNEKIKEKTSWKHEIISMNVMRDEFSEMDELVVLVRWYK</sequence>
<name>A0A3N5BHN4_9BACL</name>
<evidence type="ECO:0000313" key="1">
    <source>
        <dbReference type="EMBL" id="RPF54790.1"/>
    </source>
</evidence>
<reference evidence="1 2" key="1">
    <citation type="submission" date="2018-11" db="EMBL/GenBank/DDBJ databases">
        <title>Genomic Encyclopedia of Type Strains, Phase IV (KMG-IV): sequencing the most valuable type-strain genomes for metagenomic binning, comparative biology and taxonomic classification.</title>
        <authorList>
            <person name="Goeker M."/>
        </authorList>
    </citation>
    <scope>NUCLEOTIDE SEQUENCE [LARGE SCALE GENOMIC DNA]</scope>
    <source>
        <strain evidence="1 2">DSM 29158</strain>
    </source>
</reference>
<dbReference type="Proteomes" id="UP000277108">
    <property type="component" value="Unassembled WGS sequence"/>
</dbReference>
<gene>
    <name evidence="1" type="ORF">EDD62_1751</name>
</gene>
<protein>
    <submittedName>
        <fullName evidence="1">Uncharacterized protein</fullName>
    </submittedName>
</protein>
<dbReference type="EMBL" id="RKRK01000006">
    <property type="protein sequence ID" value="RPF54790.1"/>
    <property type="molecule type" value="Genomic_DNA"/>
</dbReference>
<dbReference type="AlphaFoldDB" id="A0A3N5BHN4"/>
<proteinExistence type="predicted"/>
<comment type="caution">
    <text evidence="1">The sequence shown here is derived from an EMBL/GenBank/DDBJ whole genome shotgun (WGS) entry which is preliminary data.</text>
</comment>
<dbReference type="RefSeq" id="WP_123808701.1">
    <property type="nucleotide sequence ID" value="NZ_RKRK01000006.1"/>
</dbReference>
<accession>A0A3N5BHN4</accession>
<keyword evidence="2" id="KW-1185">Reference proteome</keyword>
<organism evidence="1 2">
    <name type="scientific">Abyssicoccus albus</name>
    <dbReference type="NCBI Taxonomy" id="1817405"/>
    <lineage>
        <taxon>Bacteria</taxon>
        <taxon>Bacillati</taxon>
        <taxon>Bacillota</taxon>
        <taxon>Bacilli</taxon>
        <taxon>Bacillales</taxon>
        <taxon>Abyssicoccaceae</taxon>
    </lineage>
</organism>